<dbReference type="GO" id="GO:0071555">
    <property type="term" value="P:cell wall organization"/>
    <property type="evidence" value="ECO:0007669"/>
    <property type="project" value="UniProtKB-KW"/>
</dbReference>
<keyword evidence="12 14" id="KW-0472">Membrane</keyword>
<dbReference type="NCBIfam" id="TIGR03423">
    <property type="entry name" value="pbp2_mrdA"/>
    <property type="match status" value="1"/>
</dbReference>
<evidence type="ECO:0000256" key="10">
    <source>
        <dbReference type="ARBA" id="ARBA00022984"/>
    </source>
</evidence>
<protein>
    <recommendedName>
        <fullName evidence="14">Peptidoglycan D,D-transpeptidase MrdA</fullName>
        <ecNumber evidence="14">3.4.16.4</ecNumber>
    </recommendedName>
    <alternativeName>
        <fullName evidence="14">Penicillin-binding protein 2</fullName>
        <shortName evidence="14">PBP-2</shortName>
    </alternativeName>
</protein>
<feature type="transmembrane region" description="Helical" evidence="14">
    <location>
        <begin position="20"/>
        <end position="40"/>
    </location>
</feature>
<dbReference type="SUPFAM" id="SSF56601">
    <property type="entry name" value="beta-lactamase/transpeptidase-like"/>
    <property type="match status" value="1"/>
</dbReference>
<dbReference type="PANTHER" id="PTHR30627:SF2">
    <property type="entry name" value="PEPTIDOGLYCAN D,D-TRANSPEPTIDASE MRDA"/>
    <property type="match status" value="1"/>
</dbReference>
<dbReference type="EMBL" id="LNYH01000112">
    <property type="protein sequence ID" value="KTD19456.1"/>
    <property type="molecule type" value="Genomic_DNA"/>
</dbReference>
<dbReference type="GO" id="GO:0071972">
    <property type="term" value="F:peptidoglycan L,D-transpeptidase activity"/>
    <property type="evidence" value="ECO:0007669"/>
    <property type="project" value="TreeGrafter"/>
</dbReference>
<comment type="cofactor">
    <cofactor evidence="14">
        <name>Zn(2+)</name>
        <dbReference type="ChEBI" id="CHEBI:29105"/>
    </cofactor>
    <text evidence="14">Binds one Zn(2+) ion per subunit.</text>
</comment>
<dbReference type="GO" id="GO:0005886">
    <property type="term" value="C:plasma membrane"/>
    <property type="evidence" value="ECO:0007669"/>
    <property type="project" value="UniProtKB-SubCell"/>
</dbReference>
<sequence length="616" mass="68974">MRLSSTPKNRPSTQIQLFRLNLLIAILIILSLLLILRLAFLQISEFRHYQTLSLKNQVGIIPIDPPRGVIVDRNGIMLAENIPVYALEITPERVKNLKKTLNQLKTLIPSITDDDIEDFYRAKQQKRAFVPIPFKLKLNQEEVALFAVNQYRFPGVSIKARLMRHYPLGEITAHTVGYVGRINAQELKQVDTTNYRATNFIGKSGIEKYYEDILHGQVGYQRVETDVSGRTLRILDKQNPLSGAKLHLTIDARLQESAYQAIKNKRGAIVVIDTRNGDILAMVSSPSFDPNLFVSGISNKDYQQLISAKDQPMFNRAVKGTYAPASTIKPFIALAGLDSENITPTTIIYDPGSYKLPNSTHLYRDWKKGGHGMVNLKRAITVSCDTYFYRLGHKMGISVIEDMLTQFGFGQLSHVDLQGESAGVVPGASWKKITKGVSWYPGDTLITSIGQGFMLATPLQMANATAALGLHGHRYRPHLLNSVSNSDNGESKQLKPLEEYPVHVKSEQFWDVIADAMQNVILSKEGTGFRFGKLTYYTLAAKTGTAQVFSGRQYEKAKYQDIPEILRDNSLFIAFAPEKNPDIAIAVIVENDYIAPNVARKVMDTYFQTIKSNSTL</sequence>
<feature type="binding site" evidence="14">
    <location>
        <position position="365"/>
    </location>
    <ligand>
        <name>Zn(2+)</name>
        <dbReference type="ChEBI" id="CHEBI:29105"/>
    </ligand>
</feature>
<dbReference type="OrthoDB" id="9766847at2"/>
<evidence type="ECO:0000256" key="9">
    <source>
        <dbReference type="ARBA" id="ARBA00022960"/>
    </source>
</evidence>
<dbReference type="SUPFAM" id="SSF56519">
    <property type="entry name" value="Penicillin binding protein dimerisation domain"/>
    <property type="match status" value="1"/>
</dbReference>
<comment type="function">
    <text evidence="14">Catalyzes cross-linking of the peptidoglycan cell wall.</text>
</comment>
<keyword evidence="13 14" id="KW-0961">Cell wall biogenesis/degradation</keyword>
<dbReference type="GO" id="GO:0006508">
    <property type="term" value="P:proteolysis"/>
    <property type="evidence" value="ECO:0007669"/>
    <property type="project" value="UniProtKB-KW"/>
</dbReference>
<keyword evidence="4 14" id="KW-0997">Cell inner membrane</keyword>
<dbReference type="AlphaFoldDB" id="A0A0W0VH44"/>
<evidence type="ECO:0000256" key="14">
    <source>
        <dbReference type="HAMAP-Rule" id="MF_02081"/>
    </source>
</evidence>
<dbReference type="RefSeq" id="WP_058502336.1">
    <property type="nucleotide sequence ID" value="NZ_CAAAJA010000010.1"/>
</dbReference>
<dbReference type="PATRIC" id="fig|454.4.peg.2199"/>
<keyword evidence="14" id="KW-0479">Metal-binding</keyword>
<organism evidence="17 18">
    <name type="scientific">Legionella israelensis</name>
    <dbReference type="NCBI Taxonomy" id="454"/>
    <lineage>
        <taxon>Bacteria</taxon>
        <taxon>Pseudomonadati</taxon>
        <taxon>Pseudomonadota</taxon>
        <taxon>Gammaproteobacteria</taxon>
        <taxon>Legionellales</taxon>
        <taxon>Legionellaceae</taxon>
        <taxon>Legionella</taxon>
    </lineage>
</organism>
<dbReference type="GO" id="GO:0008270">
    <property type="term" value="F:zinc ion binding"/>
    <property type="evidence" value="ECO:0007669"/>
    <property type="project" value="UniProtKB-UniRule"/>
</dbReference>
<dbReference type="Pfam" id="PF00905">
    <property type="entry name" value="Transpeptidase"/>
    <property type="match status" value="1"/>
</dbReference>
<evidence type="ECO:0000256" key="7">
    <source>
        <dbReference type="ARBA" id="ARBA00022692"/>
    </source>
</evidence>
<keyword evidence="5 14" id="KW-0121">Carboxypeptidase</keyword>
<evidence type="ECO:0000256" key="12">
    <source>
        <dbReference type="ARBA" id="ARBA00023136"/>
    </source>
</evidence>
<evidence type="ECO:0000313" key="17">
    <source>
        <dbReference type="EMBL" id="KTD19456.1"/>
    </source>
</evidence>
<comment type="subcellular location">
    <subcellularLocation>
        <location evidence="14">Cell inner membrane</location>
        <topology evidence="14">Single-pass membrane protein</topology>
    </subcellularLocation>
    <subcellularLocation>
        <location evidence="2">Cell membrane</location>
    </subcellularLocation>
    <subcellularLocation>
        <location evidence="1">Membrane</location>
        <topology evidence="1">Single-pass membrane protein</topology>
    </subcellularLocation>
</comment>
<evidence type="ECO:0000256" key="13">
    <source>
        <dbReference type="ARBA" id="ARBA00023316"/>
    </source>
</evidence>
<feature type="binding site" evidence="14">
    <location>
        <position position="384"/>
    </location>
    <ligand>
        <name>Zn(2+)</name>
        <dbReference type="ChEBI" id="CHEBI:29105"/>
    </ligand>
</feature>
<accession>A0A0W0VH44</accession>
<keyword evidence="14" id="KW-0862">Zinc</keyword>
<evidence type="ECO:0000256" key="6">
    <source>
        <dbReference type="ARBA" id="ARBA00022670"/>
    </source>
</evidence>
<feature type="binding site" evidence="14">
    <location>
        <position position="350"/>
    </location>
    <ligand>
        <name>Zn(2+)</name>
        <dbReference type="ChEBI" id="CHEBI:29105"/>
    </ligand>
</feature>
<evidence type="ECO:0000259" key="15">
    <source>
        <dbReference type="Pfam" id="PF00905"/>
    </source>
</evidence>
<keyword evidence="18" id="KW-1185">Reference proteome</keyword>
<keyword evidence="11 14" id="KW-1133">Transmembrane helix</keyword>
<evidence type="ECO:0000313" key="18">
    <source>
        <dbReference type="Proteomes" id="UP000054761"/>
    </source>
</evidence>
<dbReference type="InterPro" id="IPR050515">
    <property type="entry name" value="Beta-lactam/transpept"/>
</dbReference>
<dbReference type="InterPro" id="IPR017790">
    <property type="entry name" value="Penicillin-binding_protein_2"/>
</dbReference>
<keyword evidence="7 14" id="KW-0812">Transmembrane</keyword>
<dbReference type="Pfam" id="PF03717">
    <property type="entry name" value="PBP_dimer"/>
    <property type="match status" value="1"/>
</dbReference>
<evidence type="ECO:0000256" key="3">
    <source>
        <dbReference type="ARBA" id="ARBA00022475"/>
    </source>
</evidence>
<comment type="catalytic activity">
    <reaction evidence="14">
        <text>Preferential cleavage: (Ac)2-L-Lys-D-Ala-|-D-Ala. Also transpeptidation of peptidyl-alanyl moieties that are N-acyl substituents of D-alanine.</text>
        <dbReference type="EC" id="3.4.16.4"/>
    </reaction>
</comment>
<dbReference type="STRING" id="454.Lisr_2018"/>
<evidence type="ECO:0000256" key="11">
    <source>
        <dbReference type="ARBA" id="ARBA00022989"/>
    </source>
</evidence>
<proteinExistence type="inferred from homology"/>
<keyword evidence="6 14" id="KW-0645">Protease</keyword>
<evidence type="ECO:0000259" key="16">
    <source>
        <dbReference type="Pfam" id="PF03717"/>
    </source>
</evidence>
<dbReference type="PANTHER" id="PTHR30627">
    <property type="entry name" value="PEPTIDOGLYCAN D,D-TRANSPEPTIDASE"/>
    <property type="match status" value="1"/>
</dbReference>
<evidence type="ECO:0000256" key="5">
    <source>
        <dbReference type="ARBA" id="ARBA00022645"/>
    </source>
</evidence>
<evidence type="ECO:0000256" key="2">
    <source>
        <dbReference type="ARBA" id="ARBA00004236"/>
    </source>
</evidence>
<dbReference type="GO" id="GO:0008360">
    <property type="term" value="P:regulation of cell shape"/>
    <property type="evidence" value="ECO:0007669"/>
    <property type="project" value="UniProtKB-KW"/>
</dbReference>
<evidence type="ECO:0000256" key="1">
    <source>
        <dbReference type="ARBA" id="ARBA00004167"/>
    </source>
</evidence>
<gene>
    <name evidence="14 17" type="primary">mrdA</name>
    <name evidence="17" type="ORF">Lisr_2018</name>
</gene>
<keyword evidence="3 14" id="KW-1003">Cell membrane</keyword>
<keyword evidence="9 14" id="KW-0133">Cell shape</keyword>
<feature type="active site" description="Acyl-ester intermediate" evidence="14">
    <location>
        <position position="326"/>
    </location>
</feature>
<keyword evidence="10 14" id="KW-0573">Peptidoglycan synthesis</keyword>
<dbReference type="InterPro" id="IPR012338">
    <property type="entry name" value="Beta-lactam/transpept-like"/>
</dbReference>
<comment type="caution">
    <text evidence="17">The sequence shown here is derived from an EMBL/GenBank/DDBJ whole genome shotgun (WGS) entry which is preliminary data.</text>
</comment>
<feature type="domain" description="Penicillin-binding protein transpeptidase" evidence="15">
    <location>
        <begin position="267"/>
        <end position="600"/>
    </location>
</feature>
<evidence type="ECO:0000256" key="4">
    <source>
        <dbReference type="ARBA" id="ARBA00022519"/>
    </source>
</evidence>
<comment type="pathway">
    <text evidence="14">Cell wall biogenesis; peptidoglycan biosynthesis.</text>
</comment>
<dbReference type="Gene3D" id="3.40.710.10">
    <property type="entry name" value="DD-peptidase/beta-lactamase superfamily"/>
    <property type="match status" value="1"/>
</dbReference>
<dbReference type="GO" id="GO:0009252">
    <property type="term" value="P:peptidoglycan biosynthetic process"/>
    <property type="evidence" value="ECO:0007669"/>
    <property type="project" value="UniProtKB-UniRule"/>
</dbReference>
<evidence type="ECO:0000256" key="8">
    <source>
        <dbReference type="ARBA" id="ARBA00022801"/>
    </source>
</evidence>
<dbReference type="EC" id="3.4.16.4" evidence="14"/>
<comment type="similarity">
    <text evidence="14">Belongs to the transpeptidase family. MrdA subfamily.</text>
</comment>
<dbReference type="GO" id="GO:0008658">
    <property type="term" value="F:penicillin binding"/>
    <property type="evidence" value="ECO:0007669"/>
    <property type="project" value="UniProtKB-UniRule"/>
</dbReference>
<dbReference type="Proteomes" id="UP000054761">
    <property type="component" value="Unassembled WGS sequence"/>
</dbReference>
<name>A0A0W0VH44_9GAMM</name>
<dbReference type="Gene3D" id="3.30.1390.30">
    <property type="entry name" value="Penicillin-binding protein 2a, domain 3"/>
    <property type="match status" value="1"/>
</dbReference>
<dbReference type="HAMAP" id="MF_02081">
    <property type="entry name" value="MrdA_transpept"/>
    <property type="match status" value="1"/>
</dbReference>
<reference evidence="17 18" key="1">
    <citation type="submission" date="2015-11" db="EMBL/GenBank/DDBJ databases">
        <title>Genomic analysis of 38 Legionella species identifies large and diverse effector repertoires.</title>
        <authorList>
            <person name="Burstein D."/>
            <person name="Amaro F."/>
            <person name="Zusman T."/>
            <person name="Lifshitz Z."/>
            <person name="Cohen O."/>
            <person name="Gilbert J.A."/>
            <person name="Pupko T."/>
            <person name="Shuman H.A."/>
            <person name="Segal G."/>
        </authorList>
    </citation>
    <scope>NUCLEOTIDE SEQUENCE [LARGE SCALE GENOMIC DNA]</scope>
    <source>
        <strain evidence="17 18">Bercovier 4</strain>
    </source>
</reference>
<dbReference type="Gene3D" id="3.90.1310.10">
    <property type="entry name" value="Penicillin-binding protein 2a (Domain 2)"/>
    <property type="match status" value="1"/>
</dbReference>
<dbReference type="GO" id="GO:0009002">
    <property type="term" value="F:serine-type D-Ala-D-Ala carboxypeptidase activity"/>
    <property type="evidence" value="ECO:0007669"/>
    <property type="project" value="UniProtKB-UniRule"/>
</dbReference>
<dbReference type="InterPro" id="IPR005311">
    <property type="entry name" value="PBP_dimer"/>
</dbReference>
<dbReference type="UniPathway" id="UPA00219"/>
<feature type="domain" description="Penicillin-binding protein dimerisation" evidence="16">
    <location>
        <begin position="63"/>
        <end position="233"/>
    </location>
</feature>
<dbReference type="InterPro" id="IPR001460">
    <property type="entry name" value="PCN-bd_Tpept"/>
</dbReference>
<keyword evidence="8 14" id="KW-0378">Hydrolase</keyword>
<dbReference type="InterPro" id="IPR036138">
    <property type="entry name" value="PBP_dimer_sf"/>
</dbReference>
<feature type="binding site" evidence="14">
    <location>
        <position position="371"/>
    </location>
    <ligand>
        <name>Zn(2+)</name>
        <dbReference type="ChEBI" id="CHEBI:29105"/>
    </ligand>
</feature>